<organism evidence="1 2">
    <name type="scientific">Lentinus brumalis</name>
    <dbReference type="NCBI Taxonomy" id="2498619"/>
    <lineage>
        <taxon>Eukaryota</taxon>
        <taxon>Fungi</taxon>
        <taxon>Dikarya</taxon>
        <taxon>Basidiomycota</taxon>
        <taxon>Agaricomycotina</taxon>
        <taxon>Agaricomycetes</taxon>
        <taxon>Polyporales</taxon>
        <taxon>Polyporaceae</taxon>
        <taxon>Lentinus</taxon>
    </lineage>
</organism>
<gene>
    <name evidence="1" type="ORF">OH76DRAFT_1398181</name>
</gene>
<accession>A0A371DQF3</accession>
<name>A0A371DQF3_9APHY</name>
<protein>
    <submittedName>
        <fullName evidence="1">Uncharacterized protein</fullName>
    </submittedName>
</protein>
<dbReference type="Proteomes" id="UP000256964">
    <property type="component" value="Unassembled WGS sequence"/>
</dbReference>
<dbReference type="EMBL" id="KZ857384">
    <property type="protein sequence ID" value="RDX54777.1"/>
    <property type="molecule type" value="Genomic_DNA"/>
</dbReference>
<evidence type="ECO:0000313" key="2">
    <source>
        <dbReference type="Proteomes" id="UP000256964"/>
    </source>
</evidence>
<proteinExistence type="predicted"/>
<dbReference type="AlphaFoldDB" id="A0A371DQF3"/>
<keyword evidence="2" id="KW-1185">Reference proteome</keyword>
<reference evidence="1 2" key="1">
    <citation type="journal article" date="2018" name="Biotechnol. Biofuels">
        <title>Integrative visual omics of the white-rot fungus Polyporus brumalis exposes the biotechnological potential of its oxidative enzymes for delignifying raw plant biomass.</title>
        <authorList>
            <person name="Miyauchi S."/>
            <person name="Rancon A."/>
            <person name="Drula E."/>
            <person name="Hage H."/>
            <person name="Chaduli D."/>
            <person name="Favel A."/>
            <person name="Grisel S."/>
            <person name="Henrissat B."/>
            <person name="Herpoel-Gimbert I."/>
            <person name="Ruiz-Duenas F.J."/>
            <person name="Chevret D."/>
            <person name="Hainaut M."/>
            <person name="Lin J."/>
            <person name="Wang M."/>
            <person name="Pangilinan J."/>
            <person name="Lipzen A."/>
            <person name="Lesage-Meessen L."/>
            <person name="Navarro D."/>
            <person name="Riley R."/>
            <person name="Grigoriev I.V."/>
            <person name="Zhou S."/>
            <person name="Raouche S."/>
            <person name="Rosso M.N."/>
        </authorList>
    </citation>
    <scope>NUCLEOTIDE SEQUENCE [LARGE SCALE GENOMIC DNA]</scope>
    <source>
        <strain evidence="1 2">BRFM 1820</strain>
    </source>
</reference>
<sequence length="55" mass="5970">MSGSHRDLQVKYGSEDVRLLVRRIGPCSDCSLTHNIVEYTSGPGATCMCVVTRVA</sequence>
<evidence type="ECO:0000313" key="1">
    <source>
        <dbReference type="EMBL" id="RDX54777.1"/>
    </source>
</evidence>